<keyword evidence="2" id="KW-1185">Reference proteome</keyword>
<name>A0ACC0AQY2_CATRO</name>
<accession>A0ACC0AQY2</accession>
<organism evidence="1 2">
    <name type="scientific">Catharanthus roseus</name>
    <name type="common">Madagascar periwinkle</name>
    <name type="synonym">Vinca rosea</name>
    <dbReference type="NCBI Taxonomy" id="4058"/>
    <lineage>
        <taxon>Eukaryota</taxon>
        <taxon>Viridiplantae</taxon>
        <taxon>Streptophyta</taxon>
        <taxon>Embryophyta</taxon>
        <taxon>Tracheophyta</taxon>
        <taxon>Spermatophyta</taxon>
        <taxon>Magnoliopsida</taxon>
        <taxon>eudicotyledons</taxon>
        <taxon>Gunneridae</taxon>
        <taxon>Pentapetalae</taxon>
        <taxon>asterids</taxon>
        <taxon>lamiids</taxon>
        <taxon>Gentianales</taxon>
        <taxon>Apocynaceae</taxon>
        <taxon>Rauvolfioideae</taxon>
        <taxon>Vinceae</taxon>
        <taxon>Catharanthinae</taxon>
        <taxon>Catharanthus</taxon>
    </lineage>
</organism>
<dbReference type="Proteomes" id="UP001060085">
    <property type="component" value="Linkage Group LG05"/>
</dbReference>
<dbReference type="EMBL" id="CM044705">
    <property type="protein sequence ID" value="KAI5662564.1"/>
    <property type="molecule type" value="Genomic_DNA"/>
</dbReference>
<protein>
    <submittedName>
        <fullName evidence="1">Uncharacterized protein</fullName>
    </submittedName>
</protein>
<comment type="caution">
    <text evidence="1">The sequence shown here is derived from an EMBL/GenBank/DDBJ whole genome shotgun (WGS) entry which is preliminary data.</text>
</comment>
<evidence type="ECO:0000313" key="2">
    <source>
        <dbReference type="Proteomes" id="UP001060085"/>
    </source>
</evidence>
<sequence length="144" mass="16284">MAENEDDDCNENFASVEDQEEQLVVGDNVMEEGIDDIGVSCKKTIEAAHSEAKKIEVVIHVREVKTRARTYFRDQIVLIKQKDLQKGSYGSQKARALEREPELVRRSPMYKRHVKIKSKILSLGDAKLCSKLVANCHSCVGAYM</sequence>
<evidence type="ECO:0000313" key="1">
    <source>
        <dbReference type="EMBL" id="KAI5662564.1"/>
    </source>
</evidence>
<proteinExistence type="predicted"/>
<gene>
    <name evidence="1" type="ORF">M9H77_21887</name>
</gene>
<reference evidence="2" key="1">
    <citation type="journal article" date="2023" name="Nat. Plants">
        <title>Single-cell RNA sequencing provides a high-resolution roadmap for understanding the multicellular compartmentation of specialized metabolism.</title>
        <authorList>
            <person name="Sun S."/>
            <person name="Shen X."/>
            <person name="Li Y."/>
            <person name="Li Y."/>
            <person name="Wang S."/>
            <person name="Li R."/>
            <person name="Zhang H."/>
            <person name="Shen G."/>
            <person name="Guo B."/>
            <person name="Wei J."/>
            <person name="Xu J."/>
            <person name="St-Pierre B."/>
            <person name="Chen S."/>
            <person name="Sun C."/>
        </authorList>
    </citation>
    <scope>NUCLEOTIDE SEQUENCE [LARGE SCALE GENOMIC DNA]</scope>
</reference>